<dbReference type="PANTHER" id="PTHR48111">
    <property type="entry name" value="REGULATOR OF RPOS"/>
    <property type="match status" value="1"/>
</dbReference>
<dbReference type="EMBL" id="FQZO01000011">
    <property type="protein sequence ID" value="SHJ95161.1"/>
    <property type="molecule type" value="Genomic_DNA"/>
</dbReference>
<dbReference type="SMART" id="SM00448">
    <property type="entry name" value="REC"/>
    <property type="match status" value="1"/>
</dbReference>
<keyword evidence="3 7" id="KW-0238">DNA-binding</keyword>
<keyword evidence="11" id="KW-1185">Reference proteome</keyword>
<evidence type="ECO:0000259" key="9">
    <source>
        <dbReference type="PROSITE" id="PS51755"/>
    </source>
</evidence>
<dbReference type="RefSeq" id="WP_073012078.1">
    <property type="nucleotide sequence ID" value="NZ_FQZO01000011.1"/>
</dbReference>
<evidence type="ECO:0000256" key="6">
    <source>
        <dbReference type="PROSITE-ProRule" id="PRU00169"/>
    </source>
</evidence>
<evidence type="ECO:0000256" key="4">
    <source>
        <dbReference type="ARBA" id="ARBA00023163"/>
    </source>
</evidence>
<dbReference type="InterPro" id="IPR001789">
    <property type="entry name" value="Sig_transdc_resp-reg_receiver"/>
</dbReference>
<organism evidence="10 11">
    <name type="scientific">Clostridium amylolyticum</name>
    <dbReference type="NCBI Taxonomy" id="1121298"/>
    <lineage>
        <taxon>Bacteria</taxon>
        <taxon>Bacillati</taxon>
        <taxon>Bacillota</taxon>
        <taxon>Clostridia</taxon>
        <taxon>Eubacteriales</taxon>
        <taxon>Clostridiaceae</taxon>
        <taxon>Clostridium</taxon>
    </lineage>
</organism>
<dbReference type="PROSITE" id="PS50110">
    <property type="entry name" value="RESPONSE_REGULATORY"/>
    <property type="match status" value="1"/>
</dbReference>
<evidence type="ECO:0000256" key="7">
    <source>
        <dbReference type="PROSITE-ProRule" id="PRU01091"/>
    </source>
</evidence>
<dbReference type="Pfam" id="PF00072">
    <property type="entry name" value="Response_reg"/>
    <property type="match status" value="1"/>
</dbReference>
<keyword evidence="6" id="KW-0597">Phosphoprotein</keyword>
<keyword evidence="4" id="KW-0804">Transcription</keyword>
<sequence>MGKRILLIEDDVNLIKYIEEYLSAYDYCVETIKDFNDIHKKIFEGKNDLILLDINLPKFDGFYFLKLIRKKLNVPVIIVSSRGEEAEQIRGMDLGADDYITKPFSIGILLAKINAVLRRTSGINENVIEINKVKLYCESMELRTDNEIMPLSKNEYKLLKVFFINYEKVVTREELLEELWDEDEFVDDNTLTVNITRLKKRLKENHIQLTIETKRGVGYVLK</sequence>
<evidence type="ECO:0000256" key="2">
    <source>
        <dbReference type="ARBA" id="ARBA00023015"/>
    </source>
</evidence>
<dbReference type="Gene3D" id="6.10.250.690">
    <property type="match status" value="1"/>
</dbReference>
<evidence type="ECO:0000256" key="1">
    <source>
        <dbReference type="ARBA" id="ARBA00018672"/>
    </source>
</evidence>
<accession>A0A1M6NHD5</accession>
<proteinExistence type="predicted"/>
<evidence type="ECO:0000313" key="10">
    <source>
        <dbReference type="EMBL" id="SHJ95161.1"/>
    </source>
</evidence>
<evidence type="ECO:0000259" key="8">
    <source>
        <dbReference type="PROSITE" id="PS50110"/>
    </source>
</evidence>
<dbReference type="Proteomes" id="UP000184080">
    <property type="component" value="Unassembled WGS sequence"/>
</dbReference>
<feature type="domain" description="Response regulatory" evidence="8">
    <location>
        <begin position="4"/>
        <end position="117"/>
    </location>
</feature>
<dbReference type="AlphaFoldDB" id="A0A1M6NHD5"/>
<feature type="domain" description="OmpR/PhoB-type" evidence="9">
    <location>
        <begin position="125"/>
        <end position="222"/>
    </location>
</feature>
<dbReference type="InterPro" id="IPR039420">
    <property type="entry name" value="WalR-like"/>
</dbReference>
<keyword evidence="2" id="KW-0805">Transcription regulation</keyword>
<dbReference type="InterPro" id="IPR011006">
    <property type="entry name" value="CheY-like_superfamily"/>
</dbReference>
<dbReference type="CDD" id="cd00383">
    <property type="entry name" value="trans_reg_C"/>
    <property type="match status" value="1"/>
</dbReference>
<protein>
    <recommendedName>
        <fullName evidence="1">Stage 0 sporulation protein A homolog</fullName>
    </recommendedName>
</protein>
<evidence type="ECO:0000313" key="11">
    <source>
        <dbReference type="Proteomes" id="UP000184080"/>
    </source>
</evidence>
<dbReference type="GO" id="GO:0000976">
    <property type="term" value="F:transcription cis-regulatory region binding"/>
    <property type="evidence" value="ECO:0007669"/>
    <property type="project" value="TreeGrafter"/>
</dbReference>
<dbReference type="InterPro" id="IPR001867">
    <property type="entry name" value="OmpR/PhoB-type_DNA-bd"/>
</dbReference>
<dbReference type="PANTHER" id="PTHR48111:SF43">
    <property type="entry name" value="STAGE 0 SPORULATION PROTEIN A HOMOLOG"/>
    <property type="match status" value="1"/>
</dbReference>
<name>A0A1M6NHD5_9CLOT</name>
<comment type="function">
    <text evidence="5">May play the central regulatory role in sporulation. It may be an element of the effector pathway responsible for the activation of sporulation genes in response to nutritional stress. Spo0A may act in concert with spo0H (a sigma factor) to control the expression of some genes that are critical to the sporulation process.</text>
</comment>
<feature type="DNA-binding region" description="OmpR/PhoB-type" evidence="7">
    <location>
        <begin position="125"/>
        <end position="222"/>
    </location>
</feature>
<dbReference type="GO" id="GO:0005829">
    <property type="term" value="C:cytosol"/>
    <property type="evidence" value="ECO:0007669"/>
    <property type="project" value="TreeGrafter"/>
</dbReference>
<dbReference type="Gene3D" id="1.10.10.10">
    <property type="entry name" value="Winged helix-like DNA-binding domain superfamily/Winged helix DNA-binding domain"/>
    <property type="match status" value="1"/>
</dbReference>
<dbReference type="GO" id="GO:0032993">
    <property type="term" value="C:protein-DNA complex"/>
    <property type="evidence" value="ECO:0007669"/>
    <property type="project" value="TreeGrafter"/>
</dbReference>
<reference evidence="10 11" key="1">
    <citation type="submission" date="2016-11" db="EMBL/GenBank/DDBJ databases">
        <authorList>
            <person name="Jaros S."/>
            <person name="Januszkiewicz K."/>
            <person name="Wedrychowicz H."/>
        </authorList>
    </citation>
    <scope>NUCLEOTIDE SEQUENCE [LARGE SCALE GENOMIC DNA]</scope>
    <source>
        <strain evidence="10 11">DSM 21864</strain>
    </source>
</reference>
<evidence type="ECO:0000256" key="3">
    <source>
        <dbReference type="ARBA" id="ARBA00023125"/>
    </source>
</evidence>
<dbReference type="Pfam" id="PF00486">
    <property type="entry name" value="Trans_reg_C"/>
    <property type="match status" value="1"/>
</dbReference>
<dbReference type="PROSITE" id="PS51755">
    <property type="entry name" value="OMPR_PHOB"/>
    <property type="match status" value="1"/>
</dbReference>
<feature type="modified residue" description="4-aspartylphosphate" evidence="6">
    <location>
        <position position="53"/>
    </location>
</feature>
<dbReference type="GO" id="GO:0006355">
    <property type="term" value="P:regulation of DNA-templated transcription"/>
    <property type="evidence" value="ECO:0007669"/>
    <property type="project" value="InterPro"/>
</dbReference>
<dbReference type="SMART" id="SM00862">
    <property type="entry name" value="Trans_reg_C"/>
    <property type="match status" value="1"/>
</dbReference>
<gene>
    <name evidence="10" type="ORF">SAMN05444401_0217</name>
</gene>
<dbReference type="Gene3D" id="3.40.50.2300">
    <property type="match status" value="1"/>
</dbReference>
<dbReference type="InterPro" id="IPR036388">
    <property type="entry name" value="WH-like_DNA-bd_sf"/>
</dbReference>
<dbReference type="STRING" id="1121298.SAMN05444401_0217"/>
<dbReference type="SUPFAM" id="SSF52172">
    <property type="entry name" value="CheY-like"/>
    <property type="match status" value="1"/>
</dbReference>
<dbReference type="GO" id="GO:0000156">
    <property type="term" value="F:phosphorelay response regulator activity"/>
    <property type="evidence" value="ECO:0007669"/>
    <property type="project" value="TreeGrafter"/>
</dbReference>
<evidence type="ECO:0000256" key="5">
    <source>
        <dbReference type="ARBA" id="ARBA00024867"/>
    </source>
</evidence>